<gene>
    <name evidence="5" type="primary">coaE</name>
    <name evidence="7" type="ORF">DWU98_00650</name>
</gene>
<comment type="pathway">
    <text evidence="5">Cofactor biosynthesis; coenzyme A biosynthesis; CoA from (R)-pantothenate: step 5/5.</text>
</comment>
<keyword evidence="5" id="KW-0963">Cytoplasm</keyword>
<dbReference type="SUPFAM" id="SSF52540">
    <property type="entry name" value="P-loop containing nucleoside triphosphate hydrolases"/>
    <property type="match status" value="1"/>
</dbReference>
<evidence type="ECO:0000256" key="3">
    <source>
        <dbReference type="ARBA" id="ARBA00022840"/>
    </source>
</evidence>
<comment type="similarity">
    <text evidence="1 5">Belongs to the CoaE family.</text>
</comment>
<keyword evidence="3 5" id="KW-0067">ATP-binding</keyword>
<dbReference type="PROSITE" id="PS51219">
    <property type="entry name" value="DPCK"/>
    <property type="match status" value="1"/>
</dbReference>
<dbReference type="PANTHER" id="PTHR10695">
    <property type="entry name" value="DEPHOSPHO-COA KINASE-RELATED"/>
    <property type="match status" value="1"/>
</dbReference>
<name>A0A370X8B4_9GAMM</name>
<dbReference type="OrthoDB" id="9812943at2"/>
<dbReference type="PANTHER" id="PTHR10695:SF46">
    <property type="entry name" value="BIFUNCTIONAL COENZYME A SYNTHASE-RELATED"/>
    <property type="match status" value="1"/>
</dbReference>
<dbReference type="RefSeq" id="WP_115493551.1">
    <property type="nucleotide sequence ID" value="NZ_QRBE01000001.1"/>
</dbReference>
<protein>
    <recommendedName>
        <fullName evidence="5 6">Dephospho-CoA kinase</fullName>
        <ecNumber evidence="5 6">2.7.1.24</ecNumber>
    </recommendedName>
    <alternativeName>
        <fullName evidence="5">Dephosphocoenzyme A kinase</fullName>
    </alternativeName>
</protein>
<accession>A0A370X8B4</accession>
<dbReference type="HAMAP" id="MF_00376">
    <property type="entry name" value="Dephospho_CoA_kinase"/>
    <property type="match status" value="1"/>
</dbReference>
<dbReference type="Pfam" id="PF01121">
    <property type="entry name" value="CoaE"/>
    <property type="match status" value="1"/>
</dbReference>
<dbReference type="EMBL" id="QRBE01000001">
    <property type="protein sequence ID" value="RDS84517.1"/>
    <property type="molecule type" value="Genomic_DNA"/>
</dbReference>
<reference evidence="7 8" key="1">
    <citation type="submission" date="2018-07" db="EMBL/GenBank/DDBJ databases">
        <title>Dyella monticola sp. nov. and Dyella psychrodurans sp. nov. isolated from monsoon evergreen broad-leaved forest soil of Dinghu Mountain, China.</title>
        <authorList>
            <person name="Gao Z."/>
            <person name="Qiu L."/>
        </authorList>
    </citation>
    <scope>NUCLEOTIDE SEQUENCE [LARGE SCALE GENOMIC DNA]</scope>
    <source>
        <strain evidence="7 8">4G-K06</strain>
    </source>
</reference>
<dbReference type="GO" id="GO:0015937">
    <property type="term" value="P:coenzyme A biosynthetic process"/>
    <property type="evidence" value="ECO:0007669"/>
    <property type="project" value="UniProtKB-UniRule"/>
</dbReference>
<dbReference type="Proteomes" id="UP000254258">
    <property type="component" value="Unassembled WGS sequence"/>
</dbReference>
<keyword evidence="5 7" id="KW-0418">Kinase</keyword>
<dbReference type="Gene3D" id="3.40.50.300">
    <property type="entry name" value="P-loop containing nucleotide triphosphate hydrolases"/>
    <property type="match status" value="1"/>
</dbReference>
<dbReference type="EC" id="2.7.1.24" evidence="5 6"/>
<dbReference type="GO" id="GO:0005737">
    <property type="term" value="C:cytoplasm"/>
    <property type="evidence" value="ECO:0007669"/>
    <property type="project" value="UniProtKB-SubCell"/>
</dbReference>
<evidence type="ECO:0000256" key="4">
    <source>
        <dbReference type="ARBA" id="ARBA00022993"/>
    </source>
</evidence>
<evidence type="ECO:0000256" key="1">
    <source>
        <dbReference type="ARBA" id="ARBA00009018"/>
    </source>
</evidence>
<sequence length="206" mass="22841">MNKRVPLTVALTGGIAAGKSAVEQRFRALGAPVYDADQASRVVVEPGGEGLAAIVDAFGKEVLDSHGRLDRPRMRERVFTDPTARRTLEAIVHPRVRQWMLDRVQVDESPYVMLAIPLLAENIGHYRWVDRIAVVDVPETTQLQRLMARDGMDEDLAARILATQASRTARLALADDVIDNSGEESALEPQIAVLHQRYLTLAAERR</sequence>
<feature type="binding site" evidence="5">
    <location>
        <begin position="16"/>
        <end position="21"/>
    </location>
    <ligand>
        <name>ATP</name>
        <dbReference type="ChEBI" id="CHEBI:30616"/>
    </ligand>
</feature>
<comment type="caution">
    <text evidence="7">The sequence shown here is derived from an EMBL/GenBank/DDBJ whole genome shotgun (WGS) entry which is preliminary data.</text>
</comment>
<keyword evidence="5 7" id="KW-0808">Transferase</keyword>
<evidence type="ECO:0000313" key="8">
    <source>
        <dbReference type="Proteomes" id="UP000254258"/>
    </source>
</evidence>
<keyword evidence="4 5" id="KW-0173">Coenzyme A biosynthesis</keyword>
<proteinExistence type="inferred from homology"/>
<keyword evidence="2 5" id="KW-0547">Nucleotide-binding</keyword>
<evidence type="ECO:0000256" key="2">
    <source>
        <dbReference type="ARBA" id="ARBA00022741"/>
    </source>
</evidence>
<comment type="subcellular location">
    <subcellularLocation>
        <location evidence="5">Cytoplasm</location>
    </subcellularLocation>
</comment>
<dbReference type="UniPathway" id="UPA00241">
    <property type="reaction ID" value="UER00356"/>
</dbReference>
<evidence type="ECO:0000256" key="5">
    <source>
        <dbReference type="HAMAP-Rule" id="MF_00376"/>
    </source>
</evidence>
<dbReference type="GO" id="GO:0005524">
    <property type="term" value="F:ATP binding"/>
    <property type="evidence" value="ECO:0007669"/>
    <property type="project" value="UniProtKB-UniRule"/>
</dbReference>
<dbReference type="InterPro" id="IPR027417">
    <property type="entry name" value="P-loop_NTPase"/>
</dbReference>
<evidence type="ECO:0000313" key="7">
    <source>
        <dbReference type="EMBL" id="RDS84517.1"/>
    </source>
</evidence>
<organism evidence="7 8">
    <name type="scientific">Dyella monticola</name>
    <dbReference type="NCBI Taxonomy" id="1927958"/>
    <lineage>
        <taxon>Bacteria</taxon>
        <taxon>Pseudomonadati</taxon>
        <taxon>Pseudomonadota</taxon>
        <taxon>Gammaproteobacteria</taxon>
        <taxon>Lysobacterales</taxon>
        <taxon>Rhodanobacteraceae</taxon>
        <taxon>Dyella</taxon>
    </lineage>
</organism>
<dbReference type="NCBIfam" id="TIGR00152">
    <property type="entry name" value="dephospho-CoA kinase"/>
    <property type="match status" value="1"/>
</dbReference>
<evidence type="ECO:0000256" key="6">
    <source>
        <dbReference type="NCBIfam" id="TIGR00152"/>
    </source>
</evidence>
<comment type="catalytic activity">
    <reaction evidence="5">
        <text>3'-dephospho-CoA + ATP = ADP + CoA + H(+)</text>
        <dbReference type="Rhea" id="RHEA:18245"/>
        <dbReference type="ChEBI" id="CHEBI:15378"/>
        <dbReference type="ChEBI" id="CHEBI:30616"/>
        <dbReference type="ChEBI" id="CHEBI:57287"/>
        <dbReference type="ChEBI" id="CHEBI:57328"/>
        <dbReference type="ChEBI" id="CHEBI:456216"/>
        <dbReference type="EC" id="2.7.1.24"/>
    </reaction>
</comment>
<dbReference type="GO" id="GO:0004140">
    <property type="term" value="F:dephospho-CoA kinase activity"/>
    <property type="evidence" value="ECO:0007669"/>
    <property type="project" value="UniProtKB-UniRule"/>
</dbReference>
<comment type="function">
    <text evidence="5">Catalyzes the phosphorylation of the 3'-hydroxyl group of dephosphocoenzyme A to form coenzyme A.</text>
</comment>
<dbReference type="AlphaFoldDB" id="A0A370X8B4"/>
<dbReference type="InterPro" id="IPR001977">
    <property type="entry name" value="Depp_CoAkinase"/>
</dbReference>
<keyword evidence="8" id="KW-1185">Reference proteome</keyword>
<dbReference type="CDD" id="cd02022">
    <property type="entry name" value="DPCK"/>
    <property type="match status" value="1"/>
</dbReference>